<proteinExistence type="predicted"/>
<protein>
    <submittedName>
        <fullName evidence="1">Phosphoesterase</fullName>
    </submittedName>
</protein>
<evidence type="ECO:0000313" key="2">
    <source>
        <dbReference type="Proteomes" id="UP000315423"/>
    </source>
</evidence>
<gene>
    <name evidence="1" type="ORF">C5S46_06335</name>
</gene>
<comment type="caution">
    <text evidence="1">The sequence shown here is derived from an EMBL/GenBank/DDBJ whole genome shotgun (WGS) entry which is preliminary data.</text>
</comment>
<sequence>ERHNQLVPLLVKQANEAINMQMDVCMQAVKAQKLPNGAILNVLDVEKFALKFTFPPPGKTSGEVHDRLCKKYADKPVVTLGFGPDFAVLRSRGVLMNIPRMVQELRKEIPGAGVNGGGHLVVGSIKFVEGMRQEVLAKLAEKIGCVDVE</sequence>
<reference evidence="1" key="1">
    <citation type="submission" date="2018-09" db="EMBL/GenBank/DDBJ databases">
        <title>A genomic encyclopedia of anaerobic methanotrophic archaea.</title>
        <authorList>
            <person name="Skennerton C.T."/>
            <person name="Chadwick G.L."/>
            <person name="Laso-Perez R."/>
            <person name="Leu A.O."/>
            <person name="Speth D.R."/>
            <person name="Yu H."/>
            <person name="Morgan-Lang C."/>
            <person name="Hatzenpichler R."/>
            <person name="Goudeau D."/>
            <person name="Malmstrom R."/>
            <person name="Woyke T."/>
            <person name="Hallam S."/>
            <person name="Tyson G.W."/>
            <person name="Wegener G."/>
            <person name="Boetius A."/>
            <person name="Orphan V.J."/>
        </authorList>
    </citation>
    <scope>NUCLEOTIDE SEQUENCE</scope>
    <source>
        <strain evidence="1">CONS3730D10UFb2</strain>
    </source>
</reference>
<dbReference type="EMBL" id="QYBA01000215">
    <property type="protein sequence ID" value="TKY91328.1"/>
    <property type="molecule type" value="Genomic_DNA"/>
</dbReference>
<name>A0AC61S9J5_9EURY</name>
<dbReference type="Proteomes" id="UP000315423">
    <property type="component" value="Unassembled WGS sequence"/>
</dbReference>
<organism evidence="1 2">
    <name type="scientific">Candidatus Methanomarinus sp</name>
    <dbReference type="NCBI Taxonomy" id="3386244"/>
    <lineage>
        <taxon>Archaea</taxon>
        <taxon>Methanobacteriati</taxon>
        <taxon>Methanobacteriota</taxon>
        <taxon>Stenosarchaea group</taxon>
        <taxon>Methanomicrobia</taxon>
        <taxon>Methanosarcinales</taxon>
        <taxon>ANME-2 cluster</taxon>
        <taxon>Candidatus Methanocomedenaceae</taxon>
        <taxon>Candidatus Methanomarinus</taxon>
    </lineage>
</organism>
<feature type="non-terminal residue" evidence="1">
    <location>
        <position position="1"/>
    </location>
</feature>
<accession>A0AC61S9J5</accession>
<evidence type="ECO:0000313" key="1">
    <source>
        <dbReference type="EMBL" id="TKY91328.1"/>
    </source>
</evidence>